<dbReference type="NCBIfam" id="TIGR00756">
    <property type="entry name" value="PPR"/>
    <property type="match status" value="1"/>
</dbReference>
<evidence type="ECO:0000259" key="3">
    <source>
        <dbReference type="Pfam" id="PF23276"/>
    </source>
</evidence>
<dbReference type="GO" id="GO:0005739">
    <property type="term" value="C:mitochondrion"/>
    <property type="evidence" value="ECO:0007669"/>
    <property type="project" value="TreeGrafter"/>
</dbReference>
<feature type="domain" description="Pentatricopeptide repeat-containing protein-mitochondrial" evidence="3">
    <location>
        <begin position="136"/>
        <end position="240"/>
    </location>
</feature>
<evidence type="ECO:0000313" key="4">
    <source>
        <dbReference type="EMBL" id="GFT01339.1"/>
    </source>
</evidence>
<evidence type="ECO:0000313" key="5">
    <source>
        <dbReference type="Proteomes" id="UP000887013"/>
    </source>
</evidence>
<name>A0A8X6TCX8_NEPPI</name>
<keyword evidence="5" id="KW-1185">Reference proteome</keyword>
<feature type="repeat" description="PPR" evidence="2">
    <location>
        <begin position="188"/>
        <end position="222"/>
    </location>
</feature>
<evidence type="ECO:0000256" key="2">
    <source>
        <dbReference type="PROSITE-ProRule" id="PRU00708"/>
    </source>
</evidence>
<dbReference type="PANTHER" id="PTHR46669:SF1">
    <property type="entry name" value="LEUCINE-RICH PPR MOTIF-CONTAINING PROTEIN, MITOCHONDRIAL"/>
    <property type="match status" value="1"/>
</dbReference>
<dbReference type="OrthoDB" id="185373at2759"/>
<dbReference type="GO" id="GO:0070129">
    <property type="term" value="P:regulation of mitochondrial translation"/>
    <property type="evidence" value="ECO:0007669"/>
    <property type="project" value="TreeGrafter"/>
</dbReference>
<dbReference type="Gene3D" id="1.25.40.10">
    <property type="entry name" value="Tetratricopeptide repeat domain"/>
    <property type="match status" value="1"/>
</dbReference>
<dbReference type="Pfam" id="PF23276">
    <property type="entry name" value="TPR_24"/>
    <property type="match status" value="1"/>
</dbReference>
<feature type="repeat" description="PPR" evidence="2">
    <location>
        <begin position="223"/>
        <end position="257"/>
    </location>
</feature>
<evidence type="ECO:0000256" key="1">
    <source>
        <dbReference type="ARBA" id="ARBA00022737"/>
    </source>
</evidence>
<dbReference type="Proteomes" id="UP000887013">
    <property type="component" value="Unassembled WGS sequence"/>
</dbReference>
<gene>
    <name evidence="4" type="primary">Lrpprc</name>
    <name evidence="4" type="ORF">NPIL_34431</name>
</gene>
<keyword evidence="1" id="KW-0677">Repeat</keyword>
<dbReference type="AlphaFoldDB" id="A0A8X6TCX8"/>
<dbReference type="EMBL" id="BMAW01006936">
    <property type="protein sequence ID" value="GFT01339.1"/>
    <property type="molecule type" value="Genomic_DNA"/>
</dbReference>
<dbReference type="PANTHER" id="PTHR46669">
    <property type="entry name" value="LEUCINE-RICH PPR MOTIF-CONTAINING PROTEIN, MITOCHONDRIAL"/>
    <property type="match status" value="1"/>
</dbReference>
<dbReference type="PROSITE" id="PS51375">
    <property type="entry name" value="PPR"/>
    <property type="match status" value="2"/>
</dbReference>
<dbReference type="InterPro" id="IPR057027">
    <property type="entry name" value="TPR_mt"/>
</dbReference>
<dbReference type="GO" id="GO:0003730">
    <property type="term" value="F:mRNA 3'-UTR binding"/>
    <property type="evidence" value="ECO:0007669"/>
    <property type="project" value="TreeGrafter"/>
</dbReference>
<protein>
    <submittedName>
        <fullName evidence="4">Leucine-rich PPR motif-containing protein, mitochondrial</fullName>
    </submittedName>
</protein>
<accession>A0A8X6TCX8</accession>
<dbReference type="InterPro" id="IPR033490">
    <property type="entry name" value="LRP130"/>
</dbReference>
<dbReference type="InterPro" id="IPR002885">
    <property type="entry name" value="PPR_rpt"/>
</dbReference>
<organism evidence="4 5">
    <name type="scientific">Nephila pilipes</name>
    <name type="common">Giant wood spider</name>
    <name type="synonym">Nephila maculata</name>
    <dbReference type="NCBI Taxonomy" id="299642"/>
    <lineage>
        <taxon>Eukaryota</taxon>
        <taxon>Metazoa</taxon>
        <taxon>Ecdysozoa</taxon>
        <taxon>Arthropoda</taxon>
        <taxon>Chelicerata</taxon>
        <taxon>Arachnida</taxon>
        <taxon>Araneae</taxon>
        <taxon>Araneomorphae</taxon>
        <taxon>Entelegynae</taxon>
        <taxon>Araneoidea</taxon>
        <taxon>Nephilidae</taxon>
        <taxon>Nephila</taxon>
    </lineage>
</organism>
<dbReference type="GO" id="GO:0005634">
    <property type="term" value="C:nucleus"/>
    <property type="evidence" value="ECO:0007669"/>
    <property type="project" value="TreeGrafter"/>
</dbReference>
<comment type="caution">
    <text evidence="4">The sequence shown here is derived from an EMBL/GenBank/DDBJ whole genome shotgun (WGS) entry which is preliminary data.</text>
</comment>
<dbReference type="InterPro" id="IPR011990">
    <property type="entry name" value="TPR-like_helical_dom_sf"/>
</dbReference>
<sequence>MSIIIRKNVNLKILRQFEVFYRSINRDFCFTNRSAIRTVTRWTHNHFATVANKYSHNAAKINSEFENTITATTTDLDSALSDLDFSIRQTGRSTKKCVENVLSMIEKNAFATDAHGLLLLRSCAVMYGEKPVERCKLALRIWEKILEVNCQIDVRHYNSLLKVFTSCNHEFSALDFLTSMDNSKVEPNKITYLLLMQTFCKQGDLNGASEILQCLKEKGIAINVSVFNLLIIGHMKANDFLGAKELLEVMKSSGLSPNAESYANLACGYAANGNVEGLKSTLQDAKENHIVFSNEDFLSLITSLSSAVNSGLVNELTEMLQNIHDWRPEIMNAVMELIHKGSDESAFTLLLTVANPKNSCANDFVIQLIKCETSVDKVVEYCKKILDAGIHNYIFMNAQKAALEFHNIDLLFALFEAMIDKGISVRTHDFQPIFFYHKNMEESIWLTLKKMFQFGVPSDFATYTNCIYPAVSTANLETLISNLQETGQSLATAIDPLFQYYCYDGQFENAHCLTEKYPVCIHVNFSLERYASLYNHGVTNQKAYLKVLNFLLRNLGLSAYNAKIIYGRNLAELIQLSPSLFKTLYLKHNELFGYSLPNENMEICADMLRLYNPRLLSYLQKIKSSENMPNMKPRPMIEKNKLNLIEEKNLPVHKYLLDDLFLHLRNPENISKINELKEELDKLKIQYPPLLLSRLLYFYCNISNLEQAKQTLGILKENYPTFEINSVNIIDYANLLIKFSKLDEAIDVIRNECKSPSSFDKQEFVLRRIKNVLNVASDTGNIEFVQNLLHSLSPFSKNFKSNIFYEPLIKVHLRLNDLDSAIEEFEKCVKNYQVAPCLRTLMKRCIMSGNHEKLEIVIKAAASLNNKEIVLWELIQTFLKVNKKSEALKVLQSMRNNHYLEKYCTQLYNQGKIYDLLECITLICSGENIDKEQIVSFVLNLIDEKNDFKTALDIYSATKNLLELKDKTKHLFFNLLTRNKQQVPFDVSGSILSKDFVISA</sequence>
<proteinExistence type="predicted"/>
<reference evidence="4" key="1">
    <citation type="submission" date="2020-08" db="EMBL/GenBank/DDBJ databases">
        <title>Multicomponent nature underlies the extraordinary mechanical properties of spider dragline silk.</title>
        <authorList>
            <person name="Kono N."/>
            <person name="Nakamura H."/>
            <person name="Mori M."/>
            <person name="Yoshida Y."/>
            <person name="Ohtoshi R."/>
            <person name="Malay A.D."/>
            <person name="Moran D.A.P."/>
            <person name="Tomita M."/>
            <person name="Numata K."/>
            <person name="Arakawa K."/>
        </authorList>
    </citation>
    <scope>NUCLEOTIDE SEQUENCE</scope>
</reference>